<evidence type="ECO:0000313" key="13">
    <source>
        <dbReference type="EMBL" id="KAA2241400.1"/>
    </source>
</evidence>
<dbReference type="InterPro" id="IPR006260">
    <property type="entry name" value="TonB/TolA_C"/>
</dbReference>
<keyword evidence="5" id="KW-0997">Cell inner membrane</keyword>
<keyword evidence="3" id="KW-0813">Transport</keyword>
<evidence type="ECO:0000256" key="9">
    <source>
        <dbReference type="ARBA" id="ARBA00023136"/>
    </source>
</evidence>
<proteinExistence type="inferred from homology"/>
<keyword evidence="4" id="KW-1003">Cell membrane</keyword>
<evidence type="ECO:0000256" key="6">
    <source>
        <dbReference type="ARBA" id="ARBA00022692"/>
    </source>
</evidence>
<dbReference type="SUPFAM" id="SSF74653">
    <property type="entry name" value="TolA/TonB C-terminal domain"/>
    <property type="match status" value="1"/>
</dbReference>
<dbReference type="InterPro" id="IPR037682">
    <property type="entry name" value="TonB_C"/>
</dbReference>
<evidence type="ECO:0000256" key="1">
    <source>
        <dbReference type="ARBA" id="ARBA00004383"/>
    </source>
</evidence>
<dbReference type="Pfam" id="PF03544">
    <property type="entry name" value="TonB_C"/>
    <property type="match status" value="1"/>
</dbReference>
<dbReference type="PROSITE" id="PS52015">
    <property type="entry name" value="TONB_CTD"/>
    <property type="match status" value="1"/>
</dbReference>
<protein>
    <submittedName>
        <fullName evidence="13">Energy transducer TonB</fullName>
    </submittedName>
</protein>
<keyword evidence="7" id="KW-0653">Protein transport</keyword>
<keyword evidence="6 11" id="KW-0812">Transmembrane</keyword>
<comment type="subcellular location">
    <subcellularLocation>
        <location evidence="1">Cell inner membrane</location>
        <topology evidence="1">Single-pass membrane protein</topology>
        <orientation evidence="1">Periplasmic side</orientation>
    </subcellularLocation>
</comment>
<feature type="domain" description="TonB C-terminal" evidence="12">
    <location>
        <begin position="187"/>
        <end position="279"/>
    </location>
</feature>
<evidence type="ECO:0000256" key="5">
    <source>
        <dbReference type="ARBA" id="ARBA00022519"/>
    </source>
</evidence>
<evidence type="ECO:0000256" key="2">
    <source>
        <dbReference type="ARBA" id="ARBA00006555"/>
    </source>
</evidence>
<dbReference type="InterPro" id="IPR051045">
    <property type="entry name" value="TonB-dependent_transducer"/>
</dbReference>
<dbReference type="EMBL" id="VUOC01000003">
    <property type="protein sequence ID" value="KAA2241400.1"/>
    <property type="molecule type" value="Genomic_DNA"/>
</dbReference>
<feature type="region of interest" description="Disordered" evidence="10">
    <location>
        <begin position="84"/>
        <end position="103"/>
    </location>
</feature>
<comment type="similarity">
    <text evidence="2">Belongs to the TonB family.</text>
</comment>
<feature type="transmembrane region" description="Helical" evidence="11">
    <location>
        <begin position="40"/>
        <end position="57"/>
    </location>
</feature>
<evidence type="ECO:0000256" key="8">
    <source>
        <dbReference type="ARBA" id="ARBA00022989"/>
    </source>
</evidence>
<evidence type="ECO:0000256" key="3">
    <source>
        <dbReference type="ARBA" id="ARBA00022448"/>
    </source>
</evidence>
<keyword evidence="14" id="KW-1185">Reference proteome</keyword>
<dbReference type="Gene3D" id="3.30.1150.10">
    <property type="match status" value="1"/>
</dbReference>
<evidence type="ECO:0000256" key="10">
    <source>
        <dbReference type="SAM" id="MobiDB-lite"/>
    </source>
</evidence>
<keyword evidence="9 11" id="KW-0472">Membrane</keyword>
<accession>A0A5B2VRZ4</accession>
<evidence type="ECO:0000313" key="14">
    <source>
        <dbReference type="Proteomes" id="UP000324611"/>
    </source>
</evidence>
<comment type="caution">
    <text evidence="13">The sequence shown here is derived from an EMBL/GenBank/DDBJ whole genome shotgun (WGS) entry which is preliminary data.</text>
</comment>
<dbReference type="AlphaFoldDB" id="A0A5B2VRZ4"/>
<dbReference type="PANTHER" id="PTHR33446:SF2">
    <property type="entry name" value="PROTEIN TONB"/>
    <property type="match status" value="1"/>
</dbReference>
<evidence type="ECO:0000259" key="12">
    <source>
        <dbReference type="PROSITE" id="PS52015"/>
    </source>
</evidence>
<reference evidence="13 14" key="2">
    <citation type="submission" date="2019-09" db="EMBL/GenBank/DDBJ databases">
        <authorList>
            <person name="Jin C."/>
        </authorList>
    </citation>
    <scope>NUCLEOTIDE SEQUENCE [LARGE SCALE GENOMIC DNA]</scope>
    <source>
        <strain evidence="13 14">BN140078</strain>
    </source>
</reference>
<feature type="compositionally biased region" description="Pro residues" evidence="10">
    <location>
        <begin position="89"/>
        <end position="101"/>
    </location>
</feature>
<dbReference type="PANTHER" id="PTHR33446">
    <property type="entry name" value="PROTEIN TONB-RELATED"/>
    <property type="match status" value="1"/>
</dbReference>
<organism evidence="13 14">
    <name type="scientific">Chitinophaga agrisoli</name>
    <dbReference type="NCBI Taxonomy" id="2607653"/>
    <lineage>
        <taxon>Bacteria</taxon>
        <taxon>Pseudomonadati</taxon>
        <taxon>Bacteroidota</taxon>
        <taxon>Chitinophagia</taxon>
        <taxon>Chitinophagales</taxon>
        <taxon>Chitinophagaceae</taxon>
        <taxon>Chitinophaga</taxon>
    </lineage>
</organism>
<reference evidence="13 14" key="1">
    <citation type="submission" date="2019-09" db="EMBL/GenBank/DDBJ databases">
        <title>Chitinophaga ginsengihumi sp. nov., isolated from soil of ginseng rhizosphere.</title>
        <authorList>
            <person name="Lee J."/>
        </authorList>
    </citation>
    <scope>NUCLEOTIDE SEQUENCE [LARGE SCALE GENOMIC DNA]</scope>
    <source>
        <strain evidence="13 14">BN140078</strain>
    </source>
</reference>
<gene>
    <name evidence="13" type="ORF">F0L74_15980</name>
</gene>
<dbReference type="NCBIfam" id="TIGR01352">
    <property type="entry name" value="tonB_Cterm"/>
    <property type="match status" value="1"/>
</dbReference>
<sequence length="279" mass="30412">MMTSTTNSGNDFLDILFNERNKEYGAYILRRKYDQRVRNAIIGTASVALVIVGGYALNNRLMASNNLNRPAPPPIETVKLMDPNIEQPVTPPPPPPPPAAPAPQVHTERFVVPVIARNVADEDVPPPMDELQHAAIGVTTSAGVDADEVPDFGKAGGSGVVTLTEPAKEPRPEEVFIFVEIPPTFPGGNEALAQYLRKTVRYPNLAAENGVSGRIFVQFVIDYEGNIKDVKTVGNHVGAGLEEEAMRVVKAMPKWKPGKQNGRYVSVQFNLPIVFHLDN</sequence>
<dbReference type="RefSeq" id="WP_149838915.1">
    <property type="nucleotide sequence ID" value="NZ_VUOC01000003.1"/>
</dbReference>
<dbReference type="GO" id="GO:0098797">
    <property type="term" value="C:plasma membrane protein complex"/>
    <property type="evidence" value="ECO:0007669"/>
    <property type="project" value="TreeGrafter"/>
</dbReference>
<evidence type="ECO:0000256" key="11">
    <source>
        <dbReference type="SAM" id="Phobius"/>
    </source>
</evidence>
<evidence type="ECO:0000256" key="4">
    <source>
        <dbReference type="ARBA" id="ARBA00022475"/>
    </source>
</evidence>
<dbReference type="GO" id="GO:0031992">
    <property type="term" value="F:energy transducer activity"/>
    <property type="evidence" value="ECO:0007669"/>
    <property type="project" value="TreeGrafter"/>
</dbReference>
<name>A0A5B2VRZ4_9BACT</name>
<dbReference type="GO" id="GO:0015031">
    <property type="term" value="P:protein transport"/>
    <property type="evidence" value="ECO:0007669"/>
    <property type="project" value="UniProtKB-KW"/>
</dbReference>
<evidence type="ECO:0000256" key="7">
    <source>
        <dbReference type="ARBA" id="ARBA00022927"/>
    </source>
</evidence>
<dbReference type="GO" id="GO:0055085">
    <property type="term" value="P:transmembrane transport"/>
    <property type="evidence" value="ECO:0007669"/>
    <property type="project" value="InterPro"/>
</dbReference>
<dbReference type="Proteomes" id="UP000324611">
    <property type="component" value="Unassembled WGS sequence"/>
</dbReference>
<keyword evidence="8 11" id="KW-1133">Transmembrane helix</keyword>